<dbReference type="EMBL" id="JH793624">
    <property type="protein sequence ID" value="ELQ33589.1"/>
    <property type="molecule type" value="Genomic_DNA"/>
</dbReference>
<feature type="region of interest" description="Disordered" evidence="1">
    <location>
        <begin position="200"/>
        <end position="223"/>
    </location>
</feature>
<name>A0AA97PGC8_PYRO3</name>
<dbReference type="AlphaFoldDB" id="A0AA97PGC8"/>
<evidence type="ECO:0000313" key="2">
    <source>
        <dbReference type="EMBL" id="ELQ33589.1"/>
    </source>
</evidence>
<evidence type="ECO:0000256" key="1">
    <source>
        <dbReference type="SAM" id="MobiDB-lite"/>
    </source>
</evidence>
<proteinExistence type="predicted"/>
<reference evidence="2" key="1">
    <citation type="journal article" date="2012" name="PLoS Genet.">
        <title>Comparative analysis of the genomes of two field isolates of the rice blast fungus Magnaporthe oryzae.</title>
        <authorList>
            <person name="Xue M."/>
            <person name="Yang J."/>
            <person name="Li Z."/>
            <person name="Hu S."/>
            <person name="Yao N."/>
            <person name="Dean R.A."/>
            <person name="Zhao W."/>
            <person name="Shen M."/>
            <person name="Zhang H."/>
            <person name="Li C."/>
            <person name="Liu L."/>
            <person name="Cao L."/>
            <person name="Xu X."/>
            <person name="Xing Y."/>
            <person name="Hsiang T."/>
            <person name="Zhang Z."/>
            <person name="Xu J.R."/>
            <person name="Peng Y.L."/>
        </authorList>
    </citation>
    <scope>NUCLEOTIDE SEQUENCE</scope>
    <source>
        <strain evidence="2">Y34</strain>
    </source>
</reference>
<gene>
    <name evidence="2" type="ORF">OOU_Y34scaffold00923g1</name>
</gene>
<organism evidence="2">
    <name type="scientific">Pyricularia oryzae (strain Y34)</name>
    <name type="common">Rice blast fungus</name>
    <name type="synonym">Magnaporthe oryzae</name>
    <dbReference type="NCBI Taxonomy" id="1143189"/>
    <lineage>
        <taxon>Eukaryota</taxon>
        <taxon>Fungi</taxon>
        <taxon>Dikarya</taxon>
        <taxon>Ascomycota</taxon>
        <taxon>Pezizomycotina</taxon>
        <taxon>Sordariomycetes</taxon>
        <taxon>Sordariomycetidae</taxon>
        <taxon>Magnaporthales</taxon>
        <taxon>Pyriculariaceae</taxon>
        <taxon>Pyricularia</taxon>
    </lineage>
</organism>
<accession>A0AA97PGC8</accession>
<protein>
    <submittedName>
        <fullName evidence="2">Uncharacterized protein</fullName>
    </submittedName>
</protein>
<dbReference type="Proteomes" id="UP000011086">
    <property type="component" value="Unassembled WGS sequence"/>
</dbReference>
<sequence length="233" mass="25969">MVDLAYDYEKAMKPRMLVKRVDCITLIAPMITRTTSVASCNPLKYSSAMMQFTYTLAIMTAYIAVSVAAQPPPEPPQMHAYIHGFPAQACQVSLYRYNENKAWPTKLMKYVDVSDGHDGVAEFTLPPSLTPSRVVVVVNDRCEPLNDYKKPNLWQLGIVSIRWDNEGRAPFDVKAVIAAANKERDELNRAAMINLEKILAGQEPPAPSKGRTQAPTTLPDGRGLLRGLSKYFH</sequence>